<accession>A0AAE3KZR7</accession>
<proteinExistence type="predicted"/>
<reference evidence="1 2" key="1">
    <citation type="journal article" date="2011" name="Appl. Environ. Microbiol.">
        <title>Methanogenic archaea isolated from Taiwan's Chelungpu fault.</title>
        <authorList>
            <person name="Wu S.Y."/>
            <person name="Lai M.C."/>
        </authorList>
    </citation>
    <scope>NUCLEOTIDE SEQUENCE [LARGE SCALE GENOMIC DNA]</scope>
    <source>
        <strain evidence="1 2">St545Mb</strain>
    </source>
</reference>
<keyword evidence="2" id="KW-1185">Reference proteome</keyword>
<dbReference type="RefSeq" id="WP_256623452.1">
    <property type="nucleotide sequence ID" value="NZ_JTEO01000006.1"/>
</dbReference>
<dbReference type="AlphaFoldDB" id="A0AAE3KZR7"/>
<protein>
    <submittedName>
        <fullName evidence="1">Uncharacterized protein</fullName>
    </submittedName>
</protein>
<evidence type="ECO:0000313" key="2">
    <source>
        <dbReference type="Proteomes" id="UP001206983"/>
    </source>
</evidence>
<sequence length="290" mass="33420">MSKNENDKTLIEELKEYVSSYGIVKKEDIVNKYEKAHSRGYSKETIGRRLDDLVSAGIIEKLSAKQVKKYGINATDNREKYFMLKENTEIKKHIDSVFKLFEDGDCEDKLAALGEMDTYKNYYILEPLQLDILVKSLSENDIELSYQLIVVIYHYIVDKNIQPSDINLLLTKLRLLLKNIQPLSQQRPVLRGNIIALLCMYDDEAVVEQLIEDAKTMENFADVKDEYDKLYASSLIEKNRTKLFNLEIELRKKGKHKNAKVLSQIRHQARKGIDISVLDGNVNTPGADLK</sequence>
<name>A0AAE3KZR7_9EURY</name>
<comment type="caution">
    <text evidence="1">The sequence shown here is derived from an EMBL/GenBank/DDBJ whole genome shotgun (WGS) entry which is preliminary data.</text>
</comment>
<dbReference type="EMBL" id="JTEO01000006">
    <property type="protein sequence ID" value="MCQ6963559.1"/>
    <property type="molecule type" value="Genomic_DNA"/>
</dbReference>
<dbReference type="Proteomes" id="UP001206983">
    <property type="component" value="Unassembled WGS sequence"/>
</dbReference>
<evidence type="ECO:0000313" key="1">
    <source>
        <dbReference type="EMBL" id="MCQ6963559.1"/>
    </source>
</evidence>
<organism evidence="1 2">
    <name type="scientific">Methanolobus chelungpuianus</name>
    <dbReference type="NCBI Taxonomy" id="502115"/>
    <lineage>
        <taxon>Archaea</taxon>
        <taxon>Methanobacteriati</taxon>
        <taxon>Methanobacteriota</taxon>
        <taxon>Stenosarchaea group</taxon>
        <taxon>Methanomicrobia</taxon>
        <taxon>Methanosarcinales</taxon>
        <taxon>Methanosarcinaceae</taxon>
        <taxon>Methanolobus</taxon>
    </lineage>
</organism>
<gene>
    <name evidence="1" type="ORF">PV02_10750</name>
</gene>